<dbReference type="PROSITE" id="PS00662">
    <property type="entry name" value="T2SP_E"/>
    <property type="match status" value="1"/>
</dbReference>
<feature type="compositionally biased region" description="Low complexity" evidence="4">
    <location>
        <begin position="26"/>
        <end position="41"/>
    </location>
</feature>
<dbReference type="GO" id="GO:0016887">
    <property type="term" value="F:ATP hydrolysis activity"/>
    <property type="evidence" value="ECO:0007669"/>
    <property type="project" value="TreeGrafter"/>
</dbReference>
<dbReference type="SUPFAM" id="SSF52540">
    <property type="entry name" value="P-loop containing nucleoside triphosphate hydrolases"/>
    <property type="match status" value="1"/>
</dbReference>
<keyword evidence="2" id="KW-0547">Nucleotide-binding</keyword>
<dbReference type="HOGENOM" id="CLU_013446_2_3_5"/>
<keyword evidence="7" id="KW-1185">Reference proteome</keyword>
<dbReference type="GO" id="GO:0005886">
    <property type="term" value="C:plasma membrane"/>
    <property type="evidence" value="ECO:0007669"/>
    <property type="project" value="TreeGrafter"/>
</dbReference>
<organism evidence="6 7">
    <name type="scientific">Methylorubrum extorquens (strain ATCC 14718 / DSM 1338 / JCM 2805 / NCIMB 9133 / AM1)</name>
    <name type="common">Methylobacterium extorquens</name>
    <dbReference type="NCBI Taxonomy" id="272630"/>
    <lineage>
        <taxon>Bacteria</taxon>
        <taxon>Pseudomonadati</taxon>
        <taxon>Pseudomonadota</taxon>
        <taxon>Alphaproteobacteria</taxon>
        <taxon>Hyphomicrobiales</taxon>
        <taxon>Methylobacteriaceae</taxon>
        <taxon>Methylorubrum</taxon>
    </lineage>
</organism>
<dbReference type="GO" id="GO:0005524">
    <property type="term" value="F:ATP binding"/>
    <property type="evidence" value="ECO:0007669"/>
    <property type="project" value="UniProtKB-KW"/>
</dbReference>
<evidence type="ECO:0000313" key="7">
    <source>
        <dbReference type="Proteomes" id="UP000009081"/>
    </source>
</evidence>
<dbReference type="Gene3D" id="3.40.50.300">
    <property type="entry name" value="P-loop containing nucleotide triphosphate hydrolases"/>
    <property type="match status" value="1"/>
</dbReference>
<comment type="similarity">
    <text evidence="1">Belongs to the GSP E family.</text>
</comment>
<dbReference type="InterPro" id="IPR001482">
    <property type="entry name" value="T2SS/T4SS_dom"/>
</dbReference>
<feature type="domain" description="Bacterial type II secretion system protein E" evidence="5">
    <location>
        <begin position="449"/>
        <end position="463"/>
    </location>
</feature>
<dbReference type="AlphaFoldDB" id="C5B561"/>
<dbReference type="Gene3D" id="3.30.450.90">
    <property type="match status" value="1"/>
</dbReference>
<dbReference type="KEGG" id="mea:Mex_2p0749"/>
<keyword evidence="6" id="KW-0614">Plasmid</keyword>
<proteinExistence type="inferred from homology"/>
<dbReference type="InterPro" id="IPR003593">
    <property type="entry name" value="AAA+_ATPase"/>
</dbReference>
<protein>
    <recommendedName>
        <fullName evidence="5">Bacterial type II secretion system protein E domain-containing protein</fullName>
    </recommendedName>
</protein>
<name>C5B561_METEA</name>
<evidence type="ECO:0000256" key="2">
    <source>
        <dbReference type="ARBA" id="ARBA00022741"/>
    </source>
</evidence>
<evidence type="ECO:0000259" key="5">
    <source>
        <dbReference type="PROSITE" id="PS00662"/>
    </source>
</evidence>
<evidence type="ECO:0000256" key="1">
    <source>
        <dbReference type="ARBA" id="ARBA00006611"/>
    </source>
</evidence>
<dbReference type="Proteomes" id="UP000009081">
    <property type="component" value="Plasmid megaplasmid"/>
</dbReference>
<sequence>MAFVDSIMTALGIGTKKPQPPKTRARAAAPAQPSRPRQAAPGQKAPPRRREDPRLDAGPARAERAERPHTADRAQAVERPEPRGGTTLPALSPRDLDSFGSDVRSPAAAEQQRFIDPGRKVTIPQPALADQRVVSQILSYVGGVLTAPGGAVKTTEEQRLHCVVLENGYLLVPKTDPINQHVMAVRALIARLGVRIEHQWLVDLDIIRKVYDFHDRRNRDQIVGSDDQLKMQRAFVDLVRKAAELKASDVDMIIGRDSATVRLRVQGIITEIAQLTPNYAHQMASAAFAMAGVSDVNYRLTDFQGAQVSDPKHGISLPLEIQSLRLQFNPIPGLGRHMVTRLLYAEQEGSDRDVDELGYEDFQIRDIRLLRQLSTGIVVISGPTGSGKSTTLQRALRTLYREKKGEIKIITIEDPPEYVIEGAIQLAVMNADTDEERTEAFRKAIAAALRSDPDVIMIGEVRDAASAKLACEASMTGHQVWCSLHTNDAASILDRLRDKGLEDYKVADPSLFTGLIAQRLVRELCPHCRTPLKRAWNSINPDIRGELKIICDAAGGMDDVHVANSDGCEHCRKKSPGYRGRTVVAETLLPNEEFMLHIRAQRKLEAIRYWKQDLKGVTMLEHAIVKMLRGQIDPKEISRVGPLFHFDPKRIETLSHLIAARRTP</sequence>
<accession>C5B561</accession>
<dbReference type="Pfam" id="PF00437">
    <property type="entry name" value="T2SSE"/>
    <property type="match status" value="1"/>
</dbReference>
<dbReference type="EMBL" id="CP001511">
    <property type="protein sequence ID" value="ACS43593.1"/>
    <property type="molecule type" value="Genomic_DNA"/>
</dbReference>
<feature type="compositionally biased region" description="Basic and acidic residues" evidence="4">
    <location>
        <begin position="48"/>
        <end position="82"/>
    </location>
</feature>
<dbReference type="CDD" id="cd01129">
    <property type="entry name" value="PulE-GspE-like"/>
    <property type="match status" value="1"/>
</dbReference>
<dbReference type="OrthoDB" id="9804785at2"/>
<dbReference type="InterPro" id="IPR027417">
    <property type="entry name" value="P-loop_NTPase"/>
</dbReference>
<evidence type="ECO:0000313" key="6">
    <source>
        <dbReference type="EMBL" id="ACS43593.1"/>
    </source>
</evidence>
<evidence type="ECO:0000256" key="3">
    <source>
        <dbReference type="ARBA" id="ARBA00022840"/>
    </source>
</evidence>
<reference evidence="6 7" key="1">
    <citation type="journal article" date="2009" name="PLoS ONE">
        <title>Methylobacterium genome sequences: a reference blueprint to investigate microbial metabolism of C1 compounds from natural and industrial sources.</title>
        <authorList>
            <person name="Vuilleumier S."/>
            <person name="Chistoserdova L."/>
            <person name="Lee M.-C."/>
            <person name="Bringel F."/>
            <person name="Lajus A."/>
            <person name="Zhou Y."/>
            <person name="Gourion B."/>
            <person name="Barbe V."/>
            <person name="Chang J."/>
            <person name="Cruveiller S."/>
            <person name="Dossat C."/>
            <person name="Gillett W."/>
            <person name="Gruffaz C."/>
            <person name="Haugen E."/>
            <person name="Hourcade E."/>
            <person name="Levy R."/>
            <person name="Mangenot S."/>
            <person name="Muller E."/>
            <person name="Nadalig T."/>
            <person name="Pagni M."/>
            <person name="Penny C."/>
            <person name="Peyraud R."/>
            <person name="Robinson D.G."/>
            <person name="Roche D."/>
            <person name="Rouy Z."/>
            <person name="Saenampechek C."/>
            <person name="Salvignol G."/>
            <person name="Vallenet D."/>
            <person name="Wu Z."/>
            <person name="Marx C.J."/>
            <person name="Vorholt J.A."/>
            <person name="Olson M.V."/>
            <person name="Kaul R."/>
            <person name="Weissenbach J."/>
            <person name="Medigue C."/>
            <person name="Lidstrom M.E."/>
        </authorList>
    </citation>
    <scope>NUCLEOTIDE SEQUENCE [LARGE SCALE GENOMIC DNA]</scope>
    <source>
        <strain evidence="7">ATCC 14718 / DSM 1338 / JCM 2805 / NCIMB 9133 / AM1</strain>
    </source>
</reference>
<dbReference type="PANTHER" id="PTHR30258">
    <property type="entry name" value="TYPE II SECRETION SYSTEM PROTEIN GSPE-RELATED"/>
    <property type="match status" value="1"/>
</dbReference>
<gene>
    <name evidence="6" type="ordered locus">MexAM1_META2p0749</name>
</gene>
<feature type="region of interest" description="Disordered" evidence="4">
    <location>
        <begin position="1"/>
        <end position="111"/>
    </location>
</feature>
<dbReference type="PANTHER" id="PTHR30258:SF1">
    <property type="entry name" value="PROTEIN TRANSPORT PROTEIN HOFB HOMOLOG"/>
    <property type="match status" value="1"/>
</dbReference>
<geneLocation type="plasmid" evidence="6 7">
    <name>megaplasmid</name>
</geneLocation>
<evidence type="ECO:0000256" key="4">
    <source>
        <dbReference type="SAM" id="MobiDB-lite"/>
    </source>
</evidence>
<dbReference type="RefSeq" id="WP_012754032.1">
    <property type="nucleotide sequence ID" value="NC_012811.1"/>
</dbReference>
<dbReference type="SMART" id="SM00382">
    <property type="entry name" value="AAA"/>
    <property type="match status" value="1"/>
</dbReference>
<keyword evidence="3" id="KW-0067">ATP-binding</keyword>